<dbReference type="RefSeq" id="WP_111598594.1">
    <property type="nucleotide sequence ID" value="NZ_QLLL01000005.1"/>
</dbReference>
<dbReference type="PANTHER" id="PTHR34106">
    <property type="entry name" value="GLYCOSIDASE"/>
    <property type="match status" value="1"/>
</dbReference>
<keyword evidence="7" id="KW-1185">Reference proteome</keyword>
<evidence type="ECO:0000256" key="1">
    <source>
        <dbReference type="ARBA" id="ARBA00022676"/>
    </source>
</evidence>
<feature type="domain" description="Response regulatory" evidence="5">
    <location>
        <begin position="499"/>
        <end position="613"/>
    </location>
</feature>
<evidence type="ECO:0000256" key="4">
    <source>
        <dbReference type="PROSITE-ProRule" id="PRU00169"/>
    </source>
</evidence>
<dbReference type="PROSITE" id="PS50110">
    <property type="entry name" value="RESPONSE_REGULATORY"/>
    <property type="match status" value="1"/>
</dbReference>
<keyword evidence="2" id="KW-0808">Transferase</keyword>
<dbReference type="PANTHER" id="PTHR34106:SF4">
    <property type="entry name" value="BLL5143 PROTEIN"/>
    <property type="match status" value="1"/>
</dbReference>
<protein>
    <submittedName>
        <fullName evidence="6">Putative GH43/DUF377 family glycosyl hydrolase</fullName>
    </submittedName>
</protein>
<keyword evidence="6" id="KW-0378">Hydrolase</keyword>
<dbReference type="CDD" id="cd18613">
    <property type="entry name" value="GH130"/>
    <property type="match status" value="1"/>
</dbReference>
<sequence>MSIKVNRKSIRFNSDPKRVITRFFFPAPETRVHSILHKVDQMPEQAAGLVLNQTLREFAGRHRNVSRIFKKHFKRVVELMDGDIIDMEHLSPTKKLLIGAYFTSEYSIESAAFFNPSMVEDPDQTGLRMGEKRVIISFRATGEGHISSIVFRGGVLDENNHLDIIPTGRLIEEAELIRNYVYDKEEFFSGLTIDSPVVQQLMSVLNREFDYYQLHTAIDERLADKNIDEHTRSLLHRIRAMGDAYYEISFSLDTGISDRVIFPITAEERNGIEDARFVKFMDEDGLTRYYATYTAYNGVDILPRLIETRDFYKFRILPIHGEHIRNKGLALFPRKVNGRYAMLGRIDGVNNYVLYSDHINVWDEAVRIQEPMYPWEFIQVGNCGSPIETPYGWLVITHGVGTMRKYCLGAILLDLNDPTKIIGELTEPLISANEEEREGYVPNVVYSCGSIVNNEELVIPYAMSDTASTYATVSINELLKRLLPSEFTTNQEKHAHKGRVLIVEDEVMSQQVIANILKQAHYEVDVAPDGIAALMKIAKNNFDLILSDISMPNFDGYQLLDFLRQHNINIPVMLLTSYTSELDEVKGLEKGAVEYLRKPVTKDVLLLRIEKVLEKFT</sequence>
<dbReference type="GO" id="GO:0000160">
    <property type="term" value="P:phosphorelay signal transduction system"/>
    <property type="evidence" value="ECO:0007669"/>
    <property type="project" value="InterPro"/>
</dbReference>
<accession>A0A327QIA3</accession>
<dbReference type="InterPro" id="IPR023296">
    <property type="entry name" value="Glyco_hydro_beta-prop_sf"/>
</dbReference>
<dbReference type="Gene3D" id="3.40.50.2300">
    <property type="match status" value="1"/>
</dbReference>
<dbReference type="Pfam" id="PF00072">
    <property type="entry name" value="Response_reg"/>
    <property type="match status" value="1"/>
</dbReference>
<reference evidence="6 7" key="1">
    <citation type="submission" date="2018-06" db="EMBL/GenBank/DDBJ databases">
        <title>Genomic Encyclopedia of Archaeal and Bacterial Type Strains, Phase II (KMG-II): from individual species to whole genera.</title>
        <authorList>
            <person name="Goeker M."/>
        </authorList>
    </citation>
    <scope>NUCLEOTIDE SEQUENCE [LARGE SCALE GENOMIC DNA]</scope>
    <source>
        <strain evidence="6 7">DSM 23857</strain>
    </source>
</reference>
<organism evidence="6 7">
    <name type="scientific">Chitinophaga skermanii</name>
    <dbReference type="NCBI Taxonomy" id="331697"/>
    <lineage>
        <taxon>Bacteria</taxon>
        <taxon>Pseudomonadati</taxon>
        <taxon>Bacteroidota</taxon>
        <taxon>Chitinophagia</taxon>
        <taxon>Chitinophagales</taxon>
        <taxon>Chitinophagaceae</taxon>
        <taxon>Chitinophaga</taxon>
    </lineage>
</organism>
<comment type="caution">
    <text evidence="6">The sequence shown here is derived from an EMBL/GenBank/DDBJ whole genome shotgun (WGS) entry which is preliminary data.</text>
</comment>
<dbReference type="Gene3D" id="2.115.10.20">
    <property type="entry name" value="Glycosyl hydrolase domain, family 43"/>
    <property type="match status" value="1"/>
</dbReference>
<dbReference type="InterPro" id="IPR001789">
    <property type="entry name" value="Sig_transdc_resp-reg_receiver"/>
</dbReference>
<dbReference type="AlphaFoldDB" id="A0A327QIA3"/>
<proteinExistence type="inferred from homology"/>
<gene>
    <name evidence="6" type="ORF">LX64_03179</name>
</gene>
<dbReference type="Proteomes" id="UP000249547">
    <property type="component" value="Unassembled WGS sequence"/>
</dbReference>
<name>A0A327QIA3_9BACT</name>
<dbReference type="InterPro" id="IPR011006">
    <property type="entry name" value="CheY-like_superfamily"/>
</dbReference>
<dbReference type="SUPFAM" id="SSF75005">
    <property type="entry name" value="Arabinanase/levansucrase/invertase"/>
    <property type="match status" value="1"/>
</dbReference>
<evidence type="ECO:0000259" key="5">
    <source>
        <dbReference type="PROSITE" id="PS50110"/>
    </source>
</evidence>
<dbReference type="Pfam" id="PF04041">
    <property type="entry name" value="Glyco_hydro_130"/>
    <property type="match status" value="1"/>
</dbReference>
<evidence type="ECO:0000256" key="3">
    <source>
        <dbReference type="ARBA" id="ARBA00024356"/>
    </source>
</evidence>
<dbReference type="OrthoDB" id="9775877at2"/>
<dbReference type="GO" id="GO:0016757">
    <property type="term" value="F:glycosyltransferase activity"/>
    <property type="evidence" value="ECO:0007669"/>
    <property type="project" value="UniProtKB-KW"/>
</dbReference>
<feature type="modified residue" description="4-aspartylphosphate" evidence="4">
    <location>
        <position position="548"/>
    </location>
</feature>
<evidence type="ECO:0000313" key="7">
    <source>
        <dbReference type="Proteomes" id="UP000249547"/>
    </source>
</evidence>
<dbReference type="GO" id="GO:0016787">
    <property type="term" value="F:hydrolase activity"/>
    <property type="evidence" value="ECO:0007669"/>
    <property type="project" value="UniProtKB-KW"/>
</dbReference>
<dbReference type="CDD" id="cd17574">
    <property type="entry name" value="REC_OmpR"/>
    <property type="match status" value="1"/>
</dbReference>
<dbReference type="SUPFAM" id="SSF52172">
    <property type="entry name" value="CheY-like"/>
    <property type="match status" value="1"/>
</dbReference>
<evidence type="ECO:0000313" key="6">
    <source>
        <dbReference type="EMBL" id="RAJ04299.1"/>
    </source>
</evidence>
<keyword evidence="4" id="KW-0597">Phosphoprotein</keyword>
<dbReference type="InterPro" id="IPR007184">
    <property type="entry name" value="Mannoside_phosphorylase"/>
</dbReference>
<comment type="similarity">
    <text evidence="3">Belongs to the glycosyl hydrolase 130 family.</text>
</comment>
<dbReference type="SMART" id="SM00448">
    <property type="entry name" value="REC"/>
    <property type="match status" value="1"/>
</dbReference>
<keyword evidence="1" id="KW-0328">Glycosyltransferase</keyword>
<dbReference type="EMBL" id="QLLL01000005">
    <property type="protein sequence ID" value="RAJ04299.1"/>
    <property type="molecule type" value="Genomic_DNA"/>
</dbReference>
<evidence type="ECO:0000256" key="2">
    <source>
        <dbReference type="ARBA" id="ARBA00022679"/>
    </source>
</evidence>